<dbReference type="Proteomes" id="UP000198802">
    <property type="component" value="Unassembled WGS sequence"/>
</dbReference>
<protein>
    <submittedName>
        <fullName evidence="2">Uncharacterized protein</fullName>
    </submittedName>
</protein>
<sequence length="180" mass="18885">MADTDPTTTAAVMFSRHVKAALMHLRAAATAAAAAGVDIDGPGEAGNLARVAGDAVEDLDLWAIRHADTAGVRRLAYAGTEHWCAIPGGTLPHPDTTAGSERLWTRDDVLAYLDSVGAPVGADTWSGYVSRDQAPAPARRIGRTPVWDPAAVRAWHTGRRGRGWRADQPTGTRADNDGAG</sequence>
<dbReference type="RefSeq" id="WP_091286430.1">
    <property type="nucleotide sequence ID" value="NZ_FAOZ01000048.1"/>
</dbReference>
<accession>A0A0S4R014</accession>
<organism evidence="2 3">
    <name type="scientific">Parafrankia irregularis</name>
    <dbReference type="NCBI Taxonomy" id="795642"/>
    <lineage>
        <taxon>Bacteria</taxon>
        <taxon>Bacillati</taxon>
        <taxon>Actinomycetota</taxon>
        <taxon>Actinomycetes</taxon>
        <taxon>Frankiales</taxon>
        <taxon>Frankiaceae</taxon>
        <taxon>Parafrankia</taxon>
    </lineage>
</organism>
<gene>
    <name evidence="2" type="ORF">Ga0074812_14852</name>
</gene>
<dbReference type="EMBL" id="FAOZ01000048">
    <property type="protein sequence ID" value="CUU60852.1"/>
    <property type="molecule type" value="Genomic_DNA"/>
</dbReference>
<reference evidence="3" key="1">
    <citation type="submission" date="2015-11" db="EMBL/GenBank/DDBJ databases">
        <authorList>
            <person name="Varghese N."/>
        </authorList>
    </citation>
    <scope>NUCLEOTIDE SEQUENCE [LARGE SCALE GENOMIC DNA]</scope>
    <source>
        <strain evidence="3">DSM 45899</strain>
    </source>
</reference>
<feature type="region of interest" description="Disordered" evidence="1">
    <location>
        <begin position="158"/>
        <end position="180"/>
    </location>
</feature>
<name>A0A0S4R014_9ACTN</name>
<dbReference type="AlphaFoldDB" id="A0A0S4R014"/>
<evidence type="ECO:0000313" key="3">
    <source>
        <dbReference type="Proteomes" id="UP000198802"/>
    </source>
</evidence>
<evidence type="ECO:0000256" key="1">
    <source>
        <dbReference type="SAM" id="MobiDB-lite"/>
    </source>
</evidence>
<proteinExistence type="predicted"/>
<keyword evidence="3" id="KW-1185">Reference proteome</keyword>
<evidence type="ECO:0000313" key="2">
    <source>
        <dbReference type="EMBL" id="CUU60852.1"/>
    </source>
</evidence>